<feature type="transmembrane region" description="Helical" evidence="7">
    <location>
        <begin position="211"/>
        <end position="233"/>
    </location>
</feature>
<evidence type="ECO:0000256" key="6">
    <source>
        <dbReference type="ARBA" id="ARBA00023136"/>
    </source>
</evidence>
<dbReference type="RefSeq" id="WP_273641833.1">
    <property type="nucleotide sequence ID" value="NZ_JAQQXP010000002.1"/>
</dbReference>
<comment type="caution">
    <text evidence="9">The sequence shown here is derived from an EMBL/GenBank/DDBJ whole genome shotgun (WGS) entry which is preliminary data.</text>
</comment>
<reference evidence="9 10" key="1">
    <citation type="submission" date="2022-10" db="EMBL/GenBank/DDBJ databases">
        <title>Alteromonas sp. chi3 Genome sequencing.</title>
        <authorList>
            <person name="Park S."/>
        </authorList>
    </citation>
    <scope>NUCLEOTIDE SEQUENCE [LARGE SCALE GENOMIC DNA]</scope>
    <source>
        <strain evidence="10">chi3</strain>
    </source>
</reference>
<feature type="transmembrane region" description="Helical" evidence="7">
    <location>
        <begin position="186"/>
        <end position="204"/>
    </location>
</feature>
<evidence type="ECO:0000256" key="2">
    <source>
        <dbReference type="ARBA" id="ARBA00009045"/>
    </source>
</evidence>
<gene>
    <name evidence="9" type="ORF">OIK42_14920</name>
</gene>
<dbReference type="EC" id="3.4.21.105" evidence="9"/>
<dbReference type="EMBL" id="JAQQXP010000002">
    <property type="protein sequence ID" value="MDC8832049.1"/>
    <property type="molecule type" value="Genomic_DNA"/>
</dbReference>
<feature type="domain" description="Peptidase S54 rhomboid" evidence="8">
    <location>
        <begin position="174"/>
        <end position="307"/>
    </location>
</feature>
<accession>A0ABT5L4T7</accession>
<comment type="similarity">
    <text evidence="2">Belongs to the peptidase S54 family.</text>
</comment>
<dbReference type="Proteomes" id="UP001218788">
    <property type="component" value="Unassembled WGS sequence"/>
</dbReference>
<sequence length="319" mass="35586">MRIMQPGSSPVDIKNDAQFIKKWRPLEGWLVADGDDFVLPTHHPVFARQFYASYCRKAHRDIIVTIIFFVLILSLLVTKPVEASSMYLVVFGLLFLFAVIDKKMSTMSLHNCQQKVEFLYNTKTAVKHMAVALLPCFIALFAVQVWMTHYFDGYENLIVHAGNYYPNVSLISSWRFITGPLIHADSQHLIINAVLSVLFASMIPRATRRNVLSLLIAGAVVSHFSTYLFAQYFHSSFDALLGISGGSFALLACAIICYLRMQRINTALSLLAIFVLSELSLGLLSNNVSHVAHLSGFLLGITVAIGVSPVESRQVRIKS</sequence>
<evidence type="ECO:0000256" key="4">
    <source>
        <dbReference type="ARBA" id="ARBA00022801"/>
    </source>
</evidence>
<evidence type="ECO:0000256" key="5">
    <source>
        <dbReference type="ARBA" id="ARBA00022989"/>
    </source>
</evidence>
<dbReference type="InterPro" id="IPR050925">
    <property type="entry name" value="Rhomboid_protease_S54"/>
</dbReference>
<feature type="transmembrane region" description="Helical" evidence="7">
    <location>
        <begin position="266"/>
        <end position="285"/>
    </location>
</feature>
<dbReference type="Gene3D" id="1.20.1540.10">
    <property type="entry name" value="Rhomboid-like"/>
    <property type="match status" value="1"/>
</dbReference>
<keyword evidence="3 7" id="KW-0812">Transmembrane</keyword>
<proteinExistence type="inferred from homology"/>
<keyword evidence="4 9" id="KW-0378">Hydrolase</keyword>
<evidence type="ECO:0000256" key="3">
    <source>
        <dbReference type="ARBA" id="ARBA00022692"/>
    </source>
</evidence>
<dbReference type="GO" id="GO:0006508">
    <property type="term" value="P:proteolysis"/>
    <property type="evidence" value="ECO:0007669"/>
    <property type="project" value="UniProtKB-KW"/>
</dbReference>
<comment type="subcellular location">
    <subcellularLocation>
        <location evidence="1">Membrane</location>
        <topology evidence="1">Multi-pass membrane protein</topology>
    </subcellularLocation>
</comment>
<evidence type="ECO:0000259" key="8">
    <source>
        <dbReference type="Pfam" id="PF01694"/>
    </source>
</evidence>
<keyword evidence="10" id="KW-1185">Reference proteome</keyword>
<keyword evidence="5 7" id="KW-1133">Transmembrane helix</keyword>
<organism evidence="9 10">
    <name type="scientific">Alteromonas gilva</name>
    <dbReference type="NCBI Taxonomy" id="2987522"/>
    <lineage>
        <taxon>Bacteria</taxon>
        <taxon>Pseudomonadati</taxon>
        <taxon>Pseudomonadota</taxon>
        <taxon>Gammaproteobacteria</taxon>
        <taxon>Alteromonadales</taxon>
        <taxon>Alteromonadaceae</taxon>
        <taxon>Alteromonas/Salinimonas group</taxon>
        <taxon>Alteromonas</taxon>
    </lineage>
</organism>
<dbReference type="Pfam" id="PF01694">
    <property type="entry name" value="Rhomboid"/>
    <property type="match status" value="1"/>
</dbReference>
<evidence type="ECO:0000313" key="10">
    <source>
        <dbReference type="Proteomes" id="UP001218788"/>
    </source>
</evidence>
<feature type="transmembrane region" description="Helical" evidence="7">
    <location>
        <begin position="239"/>
        <end position="259"/>
    </location>
</feature>
<dbReference type="InterPro" id="IPR022764">
    <property type="entry name" value="Peptidase_S54_rhomboid_dom"/>
</dbReference>
<keyword evidence="6 7" id="KW-0472">Membrane</keyword>
<dbReference type="PANTHER" id="PTHR43731:SF14">
    <property type="entry name" value="PRESENILIN-ASSOCIATED RHOMBOID-LIKE PROTEIN, MITOCHONDRIAL"/>
    <property type="match status" value="1"/>
</dbReference>
<dbReference type="SUPFAM" id="SSF144091">
    <property type="entry name" value="Rhomboid-like"/>
    <property type="match status" value="1"/>
</dbReference>
<evidence type="ECO:0000256" key="1">
    <source>
        <dbReference type="ARBA" id="ARBA00004141"/>
    </source>
</evidence>
<feature type="transmembrane region" description="Helical" evidence="7">
    <location>
        <begin position="83"/>
        <end position="100"/>
    </location>
</feature>
<feature type="transmembrane region" description="Helical" evidence="7">
    <location>
        <begin position="129"/>
        <end position="147"/>
    </location>
</feature>
<feature type="transmembrane region" description="Helical" evidence="7">
    <location>
        <begin position="58"/>
        <end position="77"/>
    </location>
</feature>
<dbReference type="PANTHER" id="PTHR43731">
    <property type="entry name" value="RHOMBOID PROTEASE"/>
    <property type="match status" value="1"/>
</dbReference>
<evidence type="ECO:0000313" key="9">
    <source>
        <dbReference type="EMBL" id="MDC8832049.1"/>
    </source>
</evidence>
<name>A0ABT5L4T7_9ALTE</name>
<evidence type="ECO:0000256" key="7">
    <source>
        <dbReference type="SAM" id="Phobius"/>
    </source>
</evidence>
<dbReference type="GO" id="GO:0008233">
    <property type="term" value="F:peptidase activity"/>
    <property type="evidence" value="ECO:0007669"/>
    <property type="project" value="UniProtKB-KW"/>
</dbReference>
<protein>
    <submittedName>
        <fullName evidence="9">Rhomboid family intramembrane serine protease</fullName>
        <ecNumber evidence="9">3.4.21.105</ecNumber>
    </submittedName>
</protein>
<dbReference type="InterPro" id="IPR035952">
    <property type="entry name" value="Rhomboid-like_sf"/>
</dbReference>
<keyword evidence="9" id="KW-0645">Protease</keyword>
<feature type="transmembrane region" description="Helical" evidence="7">
    <location>
        <begin position="291"/>
        <end position="310"/>
    </location>
</feature>